<name>A0A820JM84_9BILA</name>
<dbReference type="AlphaFoldDB" id="A0A820JM84"/>
<comment type="caution">
    <text evidence="1">The sequence shown here is derived from an EMBL/GenBank/DDBJ whole genome shotgun (WGS) entry which is preliminary data.</text>
</comment>
<organism evidence="1 2">
    <name type="scientific">Rotaria sordida</name>
    <dbReference type="NCBI Taxonomy" id="392033"/>
    <lineage>
        <taxon>Eukaryota</taxon>
        <taxon>Metazoa</taxon>
        <taxon>Spiralia</taxon>
        <taxon>Gnathifera</taxon>
        <taxon>Rotifera</taxon>
        <taxon>Eurotatoria</taxon>
        <taxon>Bdelloidea</taxon>
        <taxon>Philodinida</taxon>
        <taxon>Philodinidae</taxon>
        <taxon>Rotaria</taxon>
    </lineage>
</organism>
<dbReference type="EMBL" id="CAJOBD010043744">
    <property type="protein sequence ID" value="CAF4328447.1"/>
    <property type="molecule type" value="Genomic_DNA"/>
</dbReference>
<dbReference type="Proteomes" id="UP000663836">
    <property type="component" value="Unassembled WGS sequence"/>
</dbReference>
<evidence type="ECO:0000313" key="1">
    <source>
        <dbReference type="EMBL" id="CAF4328447.1"/>
    </source>
</evidence>
<sequence length="42" mass="4903">MSANENVSDRYESVKSQLRHMVKTDYQTTSFMPIVSRPPMCH</sequence>
<accession>A0A820JM84</accession>
<reference evidence="1" key="1">
    <citation type="submission" date="2021-02" db="EMBL/GenBank/DDBJ databases">
        <authorList>
            <person name="Nowell W R."/>
        </authorList>
    </citation>
    <scope>NUCLEOTIDE SEQUENCE</scope>
</reference>
<protein>
    <submittedName>
        <fullName evidence="1">Uncharacterized protein</fullName>
    </submittedName>
</protein>
<evidence type="ECO:0000313" key="2">
    <source>
        <dbReference type="Proteomes" id="UP000663836"/>
    </source>
</evidence>
<proteinExistence type="predicted"/>
<gene>
    <name evidence="1" type="ORF">JBS370_LOCUS41234</name>
</gene>